<reference evidence="1 2" key="1">
    <citation type="submission" date="2015-01" db="EMBL/GenBank/DDBJ databases">
        <title>Enhanced salinomycin production by adjusting the supply of polyketide extender units in Streptomyce albus DSM 41398.</title>
        <authorList>
            <person name="Lu C."/>
        </authorList>
    </citation>
    <scope>NUCLEOTIDE SEQUENCE [LARGE SCALE GENOMIC DNA]</scope>
    <source>
        <strain evidence="2">ATCC 21838 / DSM 41398 / FERM P-419 / JCM 4703 / NBRC 107858</strain>
    </source>
</reference>
<sequence length="293" mass="31433">MESLSRRRALALGGGAALGTAGVLAGAAGAGTAAAGNRGTRPARARAAGAWHRLVVVTANIGREHLAERERAIRDVRHAVTVDGALAQPLVGWQEIGEGDADGKEAGFIGKHFGGAYRNLFVGDKTASRVPISVPTAFNVTAHRVTWAHGGKAHVSPHRVLTEAVLELAADPQVKFVFANTHYVAGAWNGKEDPAEAWRDKMWQQHFAAHRDKVLAHWHAQGYPVIWTGDVNRTPLPLLVPGQEKRAFAKGIDQIAWLPGTNGTELRLNRTASVPMHVDGHDARVAIMQIRHA</sequence>
<keyword evidence="2" id="KW-1185">Reference proteome</keyword>
<evidence type="ECO:0008006" key="3">
    <source>
        <dbReference type="Google" id="ProtNLM"/>
    </source>
</evidence>
<dbReference type="InterPro" id="IPR006311">
    <property type="entry name" value="TAT_signal"/>
</dbReference>
<evidence type="ECO:0000313" key="2">
    <source>
        <dbReference type="Proteomes" id="UP000031523"/>
    </source>
</evidence>
<dbReference type="Proteomes" id="UP000031523">
    <property type="component" value="Chromosome"/>
</dbReference>
<dbReference type="SUPFAM" id="SSF56219">
    <property type="entry name" value="DNase I-like"/>
    <property type="match status" value="1"/>
</dbReference>
<dbReference type="EMBL" id="CP010519">
    <property type="protein sequence ID" value="AJE81245.1"/>
    <property type="molecule type" value="Genomic_DNA"/>
</dbReference>
<accession>A0A0B5EPQ6</accession>
<dbReference type="KEGG" id="sals:SLNWT_0869"/>
<dbReference type="AlphaFoldDB" id="A0A0B5EPQ6"/>
<organism evidence="1 2">
    <name type="scientific">Streptomyces albus (strain ATCC 21838 / DSM 41398 / FERM P-419 / JCM 4703 / NBRC 107858)</name>
    <dbReference type="NCBI Taxonomy" id="1081613"/>
    <lineage>
        <taxon>Bacteria</taxon>
        <taxon>Bacillati</taxon>
        <taxon>Actinomycetota</taxon>
        <taxon>Actinomycetes</taxon>
        <taxon>Kitasatosporales</taxon>
        <taxon>Streptomycetaceae</taxon>
        <taxon>Streptomyces</taxon>
    </lineage>
</organism>
<dbReference type="InterPro" id="IPR036691">
    <property type="entry name" value="Endo/exonu/phosph_ase_sf"/>
</dbReference>
<dbReference type="PROSITE" id="PS51318">
    <property type="entry name" value="TAT"/>
    <property type="match status" value="1"/>
</dbReference>
<proteinExistence type="predicted"/>
<protein>
    <recommendedName>
        <fullName evidence="3">Endonuclease/exonuclease/phosphatase family protein</fullName>
    </recommendedName>
</protein>
<name>A0A0B5EPQ6_STRA4</name>
<gene>
    <name evidence="1" type="ORF">SLNWT_0869</name>
</gene>
<dbReference type="Gene3D" id="3.60.10.10">
    <property type="entry name" value="Endonuclease/exonuclease/phosphatase"/>
    <property type="match status" value="1"/>
</dbReference>
<evidence type="ECO:0000313" key="1">
    <source>
        <dbReference type="EMBL" id="AJE81245.1"/>
    </source>
</evidence>